<dbReference type="InterPro" id="IPR021613">
    <property type="entry name" value="Receptor_IA-2_dom"/>
</dbReference>
<proteinExistence type="predicted"/>
<evidence type="ECO:0000256" key="9">
    <source>
        <dbReference type="SAM" id="SignalP"/>
    </source>
</evidence>
<dbReference type="Proteomes" id="UP000007110">
    <property type="component" value="Unassembled WGS sequence"/>
</dbReference>
<dbReference type="Pfam" id="PF11548">
    <property type="entry name" value="Receptor_IA-2"/>
    <property type="match status" value="1"/>
</dbReference>
<evidence type="ECO:0000259" key="10">
    <source>
        <dbReference type="Pfam" id="PF11548"/>
    </source>
</evidence>
<evidence type="ECO:0000313" key="12">
    <source>
        <dbReference type="Proteomes" id="UP000007110"/>
    </source>
</evidence>
<protein>
    <recommendedName>
        <fullName evidence="10">Protein-tyrosine phosphatase receptor IA-2 ectodomain domain-containing protein</fullName>
    </recommendedName>
</protein>
<keyword evidence="5" id="KW-0472">Membrane</keyword>
<evidence type="ECO:0000256" key="4">
    <source>
        <dbReference type="ARBA" id="ARBA00022989"/>
    </source>
</evidence>
<evidence type="ECO:0000256" key="7">
    <source>
        <dbReference type="ARBA" id="ARBA00023180"/>
    </source>
</evidence>
<dbReference type="PANTHER" id="PTHR46106:SF4">
    <property type="entry name" value="IA-2 PROTEIN TYROSINE PHOSPHATASE, ISOFORM C"/>
    <property type="match status" value="1"/>
</dbReference>
<dbReference type="RefSeq" id="XP_030846141.1">
    <property type="nucleotide sequence ID" value="XM_030990281.1"/>
</dbReference>
<dbReference type="GO" id="GO:0016020">
    <property type="term" value="C:membrane"/>
    <property type="evidence" value="ECO:0007669"/>
    <property type="project" value="UniProtKB-SubCell"/>
</dbReference>
<dbReference type="InterPro" id="IPR033522">
    <property type="entry name" value="IA-2/IA-2_beta"/>
</dbReference>
<dbReference type="GeneID" id="764556"/>
<evidence type="ECO:0000256" key="1">
    <source>
        <dbReference type="ARBA" id="ARBA00004167"/>
    </source>
</evidence>
<evidence type="ECO:0000256" key="6">
    <source>
        <dbReference type="ARBA" id="ARBA00023170"/>
    </source>
</evidence>
<keyword evidence="3 9" id="KW-0732">Signal</keyword>
<feature type="compositionally biased region" description="Acidic residues" evidence="8">
    <location>
        <begin position="269"/>
        <end position="290"/>
    </location>
</feature>
<evidence type="ECO:0000256" key="3">
    <source>
        <dbReference type="ARBA" id="ARBA00022729"/>
    </source>
</evidence>
<keyword evidence="6" id="KW-0675">Receptor</keyword>
<keyword evidence="4" id="KW-1133">Transmembrane helix</keyword>
<sequence length="607" mass="69789">MLWNFLRLAWLFGAISPSFSSPYGNIGCHFSEVCTESEDCTEDNLFGSCVNSGSVSLPFYDVSRDGFRDLKIVIRFLLDRGYQWRDEAAQKTLETILGQYRMEYVDAEMELEANYQREQQLEALEQMAAQYGSLFFNRKTNDRLEEEEEMSRNYGPAYYTEEEKRRYIPENKVARGTSRDELEDLIQEYVQAIKDSTPREKEEEVNWMYHEYYQKYLDLLEQYRAMERAAENELAEGEEYGEESTDYYAEVQDKLDYLKQYLEEIYQGEVEEEEEEEEEEARMEGSDEGMMEGGMSQSSSSWWDASSSSISEGGVEEILAEGIDRLAVQLINNELIPQMTPQEQDQWKRLNEEEKEGIIQEALQAIDWVAMEMEAEDEKGGGGVQREMVAEAMKGEEEEEEAEVEEAEVEEEEAIEAAMKDGEWLNEGAESPLFEPEEENEGDKELQLDVLLPLEKKGDDDDDVDGDARDEELVDVGDKDMHEGENEEEEEDEKEENKEPEYSGFIFITFKEDITEEDADEIVALLVSLLELPPSIFSDIKVKDKEITVHVNDSSRHFTPKAIAIKIAGIQRKLAAMMGVHMVVTGVGHDVSTELNLFVCLYVCLSV</sequence>
<evidence type="ECO:0000256" key="8">
    <source>
        <dbReference type="SAM" id="MobiDB-lite"/>
    </source>
</evidence>
<dbReference type="GO" id="GO:0030141">
    <property type="term" value="C:secretory granule"/>
    <property type="evidence" value="ECO:0007669"/>
    <property type="project" value="InterPro"/>
</dbReference>
<feature type="compositionally biased region" description="Low complexity" evidence="8">
    <location>
        <begin position="293"/>
        <end position="308"/>
    </location>
</feature>
<accession>A0A7M7P6H7</accession>
<feature type="domain" description="Protein-tyrosine phosphatase receptor IA-2 ectodomain" evidence="10">
    <location>
        <begin position="507"/>
        <end position="589"/>
    </location>
</feature>
<dbReference type="EnsemblMetazoa" id="XM_030990281">
    <property type="protein sequence ID" value="XP_030846141"/>
    <property type="gene ID" value="LOC764556"/>
</dbReference>
<feature type="compositionally biased region" description="Acidic residues" evidence="8">
    <location>
        <begin position="460"/>
        <end position="475"/>
    </location>
</feature>
<evidence type="ECO:0000256" key="2">
    <source>
        <dbReference type="ARBA" id="ARBA00022692"/>
    </source>
</evidence>
<feature type="compositionally biased region" description="Acidic residues" evidence="8">
    <location>
        <begin position="485"/>
        <end position="494"/>
    </location>
</feature>
<feature type="region of interest" description="Disordered" evidence="8">
    <location>
        <begin position="269"/>
        <end position="308"/>
    </location>
</feature>
<feature type="signal peptide" evidence="9">
    <location>
        <begin position="1"/>
        <end position="20"/>
    </location>
</feature>
<dbReference type="InterPro" id="IPR038112">
    <property type="entry name" value="Receptor_IA-2_ectodomain_sf"/>
</dbReference>
<reference evidence="12" key="1">
    <citation type="submission" date="2015-02" db="EMBL/GenBank/DDBJ databases">
        <title>Genome sequencing for Strongylocentrotus purpuratus.</title>
        <authorList>
            <person name="Murali S."/>
            <person name="Liu Y."/>
            <person name="Vee V."/>
            <person name="English A."/>
            <person name="Wang M."/>
            <person name="Skinner E."/>
            <person name="Han Y."/>
            <person name="Muzny D.M."/>
            <person name="Worley K.C."/>
            <person name="Gibbs R.A."/>
        </authorList>
    </citation>
    <scope>NUCLEOTIDE SEQUENCE</scope>
</reference>
<feature type="compositionally biased region" description="Acidic residues" evidence="8">
    <location>
        <begin position="396"/>
        <end position="414"/>
    </location>
</feature>
<dbReference type="AlphaFoldDB" id="A0A7M7P6H7"/>
<feature type="chain" id="PRO_5029670505" description="Protein-tyrosine phosphatase receptor IA-2 ectodomain domain-containing protein" evidence="9">
    <location>
        <begin position="21"/>
        <end position="607"/>
    </location>
</feature>
<feature type="region of interest" description="Disordered" evidence="8">
    <location>
        <begin position="454"/>
        <end position="499"/>
    </location>
</feature>
<reference evidence="11" key="2">
    <citation type="submission" date="2021-01" db="UniProtKB">
        <authorList>
            <consortium name="EnsemblMetazoa"/>
        </authorList>
    </citation>
    <scope>IDENTIFICATION</scope>
</reference>
<keyword evidence="2" id="KW-0812">Transmembrane</keyword>
<evidence type="ECO:0000313" key="11">
    <source>
        <dbReference type="EnsemblMetazoa" id="XP_030846141"/>
    </source>
</evidence>
<comment type="subcellular location">
    <subcellularLocation>
        <location evidence="1">Membrane</location>
        <topology evidence="1">Single-pass membrane protein</topology>
    </subcellularLocation>
</comment>
<feature type="region of interest" description="Disordered" evidence="8">
    <location>
        <begin position="393"/>
        <end position="414"/>
    </location>
</feature>
<keyword evidence="7" id="KW-0325">Glycoprotein</keyword>
<organism evidence="11 12">
    <name type="scientific">Strongylocentrotus purpuratus</name>
    <name type="common">Purple sea urchin</name>
    <dbReference type="NCBI Taxonomy" id="7668"/>
    <lineage>
        <taxon>Eukaryota</taxon>
        <taxon>Metazoa</taxon>
        <taxon>Echinodermata</taxon>
        <taxon>Eleutherozoa</taxon>
        <taxon>Echinozoa</taxon>
        <taxon>Echinoidea</taxon>
        <taxon>Euechinoidea</taxon>
        <taxon>Echinacea</taxon>
        <taxon>Camarodonta</taxon>
        <taxon>Echinidea</taxon>
        <taxon>Strongylocentrotidae</taxon>
        <taxon>Strongylocentrotus</taxon>
    </lineage>
</organism>
<dbReference type="Gene3D" id="3.30.70.2470">
    <property type="entry name" value="Protein-tyrosine phosphatase receptor IA-2 ectodomain"/>
    <property type="match status" value="1"/>
</dbReference>
<evidence type="ECO:0000256" key="5">
    <source>
        <dbReference type="ARBA" id="ARBA00023136"/>
    </source>
</evidence>
<dbReference type="PANTHER" id="PTHR46106">
    <property type="entry name" value="IA-2 PROTEIN TYROSINE PHOSPHATASE, ISOFORM C"/>
    <property type="match status" value="1"/>
</dbReference>
<keyword evidence="12" id="KW-1185">Reference proteome</keyword>
<name>A0A7M7P6H7_STRPU</name>